<dbReference type="EMBL" id="FOHN01000012">
    <property type="protein sequence ID" value="SET26289.1"/>
    <property type="molecule type" value="Genomic_DNA"/>
</dbReference>
<dbReference type="AlphaFoldDB" id="A0A1I0D2I3"/>
<dbReference type="STRING" id="29364.SAMN04487772_11286"/>
<sequence>MPRLFHMRVEIPTKIRVFNFAGCLKSTLMIWYFGNAYAIRV</sequence>
<organism evidence="1 2">
    <name type="scientific">[Clostridium] polysaccharolyticum</name>
    <dbReference type="NCBI Taxonomy" id="29364"/>
    <lineage>
        <taxon>Bacteria</taxon>
        <taxon>Bacillati</taxon>
        <taxon>Bacillota</taxon>
        <taxon>Clostridia</taxon>
        <taxon>Lachnospirales</taxon>
        <taxon>Lachnospiraceae</taxon>
    </lineage>
</organism>
<name>A0A1I0D2I3_9FIRM</name>
<reference evidence="1 2" key="1">
    <citation type="submission" date="2016-10" db="EMBL/GenBank/DDBJ databases">
        <authorList>
            <person name="de Groot N.N."/>
        </authorList>
    </citation>
    <scope>NUCLEOTIDE SEQUENCE [LARGE SCALE GENOMIC DNA]</scope>
    <source>
        <strain evidence="1 2">DSM 1801</strain>
    </source>
</reference>
<accession>A0A1I0D2I3</accession>
<gene>
    <name evidence="1" type="ORF">SAMN04487772_11286</name>
</gene>
<dbReference type="Proteomes" id="UP000199800">
    <property type="component" value="Unassembled WGS sequence"/>
</dbReference>
<evidence type="ECO:0000313" key="1">
    <source>
        <dbReference type="EMBL" id="SET26289.1"/>
    </source>
</evidence>
<protein>
    <submittedName>
        <fullName evidence="1">Uncharacterized protein</fullName>
    </submittedName>
</protein>
<proteinExistence type="predicted"/>
<keyword evidence="2" id="KW-1185">Reference proteome</keyword>
<evidence type="ECO:0000313" key="2">
    <source>
        <dbReference type="Proteomes" id="UP000199800"/>
    </source>
</evidence>